<dbReference type="GO" id="GO:0007165">
    <property type="term" value="P:signal transduction"/>
    <property type="evidence" value="ECO:0007669"/>
    <property type="project" value="TreeGrafter"/>
</dbReference>
<dbReference type="PANTHER" id="PTHR32060">
    <property type="entry name" value="TAIL-SPECIFIC PROTEASE"/>
    <property type="match status" value="1"/>
</dbReference>
<dbReference type="Pfam" id="PF17820">
    <property type="entry name" value="PDZ_6"/>
    <property type="match status" value="1"/>
</dbReference>
<keyword evidence="9" id="KW-1185">Reference proteome</keyword>
<dbReference type="CDD" id="cd06782">
    <property type="entry name" value="cpPDZ_CPP-like"/>
    <property type="match status" value="1"/>
</dbReference>
<feature type="signal peptide" evidence="6">
    <location>
        <begin position="1"/>
        <end position="29"/>
    </location>
</feature>
<evidence type="ECO:0000256" key="3">
    <source>
        <dbReference type="ARBA" id="ARBA00022801"/>
    </source>
</evidence>
<reference evidence="8" key="1">
    <citation type="submission" date="2023-07" db="EMBL/GenBank/DDBJ databases">
        <title>Genomic Encyclopedia of Type Strains, Phase IV (KMG-IV): sequencing the most valuable type-strain genomes for metagenomic binning, comparative biology and taxonomic classification.</title>
        <authorList>
            <person name="Goeker M."/>
        </authorList>
    </citation>
    <scope>NUCLEOTIDE SEQUENCE</scope>
    <source>
        <strain evidence="8">DSM 26174</strain>
    </source>
</reference>
<accession>A0AAE3XJB3</accession>
<dbReference type="InterPro" id="IPR036034">
    <property type="entry name" value="PDZ_sf"/>
</dbReference>
<dbReference type="PROSITE" id="PS50106">
    <property type="entry name" value="PDZ"/>
    <property type="match status" value="1"/>
</dbReference>
<comment type="caution">
    <text evidence="8">The sequence shown here is derived from an EMBL/GenBank/DDBJ whole genome shotgun (WGS) entry which is preliminary data.</text>
</comment>
<evidence type="ECO:0000256" key="1">
    <source>
        <dbReference type="ARBA" id="ARBA00009179"/>
    </source>
</evidence>
<dbReference type="SMART" id="SM00245">
    <property type="entry name" value="TSPc"/>
    <property type="match status" value="1"/>
</dbReference>
<dbReference type="InterPro" id="IPR005151">
    <property type="entry name" value="Tail-specific_protease"/>
</dbReference>
<keyword evidence="3 5" id="KW-0378">Hydrolase</keyword>
<feature type="domain" description="PDZ" evidence="7">
    <location>
        <begin position="94"/>
        <end position="159"/>
    </location>
</feature>
<keyword evidence="2 5" id="KW-0645">Protease</keyword>
<dbReference type="Pfam" id="PF03572">
    <property type="entry name" value="Peptidase_S41"/>
    <property type="match status" value="1"/>
</dbReference>
<dbReference type="Gene3D" id="3.30.750.44">
    <property type="match status" value="1"/>
</dbReference>
<dbReference type="GO" id="GO:0006508">
    <property type="term" value="P:proteolysis"/>
    <property type="evidence" value="ECO:0007669"/>
    <property type="project" value="UniProtKB-KW"/>
</dbReference>
<dbReference type="AlphaFoldDB" id="A0AAE3XJB3"/>
<evidence type="ECO:0000259" key="7">
    <source>
        <dbReference type="PROSITE" id="PS50106"/>
    </source>
</evidence>
<dbReference type="InterPro" id="IPR004447">
    <property type="entry name" value="Peptidase_S41A"/>
</dbReference>
<evidence type="ECO:0000313" key="8">
    <source>
        <dbReference type="EMBL" id="MDR6237783.1"/>
    </source>
</evidence>
<keyword evidence="4 5" id="KW-0720">Serine protease</keyword>
<name>A0AAE3XJB3_9BACT</name>
<organism evidence="8 9">
    <name type="scientific">Aureibacter tunicatorum</name>
    <dbReference type="NCBI Taxonomy" id="866807"/>
    <lineage>
        <taxon>Bacteria</taxon>
        <taxon>Pseudomonadati</taxon>
        <taxon>Bacteroidota</taxon>
        <taxon>Cytophagia</taxon>
        <taxon>Cytophagales</taxon>
        <taxon>Persicobacteraceae</taxon>
        <taxon>Aureibacter</taxon>
    </lineage>
</organism>
<evidence type="ECO:0000256" key="6">
    <source>
        <dbReference type="SAM" id="SignalP"/>
    </source>
</evidence>
<dbReference type="GO" id="GO:0004252">
    <property type="term" value="F:serine-type endopeptidase activity"/>
    <property type="evidence" value="ECO:0007669"/>
    <property type="project" value="UniProtKB-EC"/>
</dbReference>
<protein>
    <submittedName>
        <fullName evidence="8">Carboxyl-terminal processing protease</fullName>
        <ecNumber evidence="8">3.4.21.102</ecNumber>
    </submittedName>
</protein>
<dbReference type="EC" id="3.4.21.102" evidence="8"/>
<dbReference type="SUPFAM" id="SSF50156">
    <property type="entry name" value="PDZ domain-like"/>
    <property type="match status" value="1"/>
</dbReference>
<dbReference type="RefSeq" id="WP_309937253.1">
    <property type="nucleotide sequence ID" value="NZ_AP025305.1"/>
</dbReference>
<dbReference type="Gene3D" id="3.90.226.10">
    <property type="entry name" value="2-enoyl-CoA Hydratase, Chain A, domain 1"/>
    <property type="match status" value="1"/>
</dbReference>
<keyword evidence="6" id="KW-0732">Signal</keyword>
<comment type="similarity">
    <text evidence="1 5">Belongs to the peptidase S41A family.</text>
</comment>
<evidence type="ECO:0000256" key="2">
    <source>
        <dbReference type="ARBA" id="ARBA00022670"/>
    </source>
</evidence>
<dbReference type="InterPro" id="IPR041489">
    <property type="entry name" value="PDZ_6"/>
</dbReference>
<dbReference type="InterPro" id="IPR001478">
    <property type="entry name" value="PDZ"/>
</dbReference>
<dbReference type="NCBIfam" id="TIGR00225">
    <property type="entry name" value="prc"/>
    <property type="match status" value="1"/>
</dbReference>
<dbReference type="CDD" id="cd07560">
    <property type="entry name" value="Peptidase_S41_CPP"/>
    <property type="match status" value="1"/>
</dbReference>
<dbReference type="GO" id="GO:0030288">
    <property type="term" value="C:outer membrane-bounded periplasmic space"/>
    <property type="evidence" value="ECO:0007669"/>
    <property type="project" value="TreeGrafter"/>
</dbReference>
<dbReference type="PANTHER" id="PTHR32060:SF30">
    <property type="entry name" value="CARBOXY-TERMINAL PROCESSING PROTEASE CTPA"/>
    <property type="match status" value="1"/>
</dbReference>
<proteinExistence type="inferred from homology"/>
<evidence type="ECO:0000256" key="5">
    <source>
        <dbReference type="RuleBase" id="RU004404"/>
    </source>
</evidence>
<feature type="chain" id="PRO_5042246531" evidence="6">
    <location>
        <begin position="30"/>
        <end position="558"/>
    </location>
</feature>
<dbReference type="Gene3D" id="2.30.42.10">
    <property type="match status" value="1"/>
</dbReference>
<dbReference type="EMBL" id="JAVDQD010000001">
    <property type="protein sequence ID" value="MDR6237783.1"/>
    <property type="molecule type" value="Genomic_DNA"/>
</dbReference>
<gene>
    <name evidence="8" type="ORF">HNQ88_000759</name>
</gene>
<evidence type="ECO:0000313" key="9">
    <source>
        <dbReference type="Proteomes" id="UP001185092"/>
    </source>
</evidence>
<dbReference type="SMART" id="SM00228">
    <property type="entry name" value="PDZ"/>
    <property type="match status" value="1"/>
</dbReference>
<dbReference type="SUPFAM" id="SSF52096">
    <property type="entry name" value="ClpP/crotonase"/>
    <property type="match status" value="1"/>
</dbReference>
<evidence type="ECO:0000256" key="4">
    <source>
        <dbReference type="ARBA" id="ARBA00022825"/>
    </source>
</evidence>
<sequence length="558" mass="62625">MMKKRMFKPVATTALAVLLLGLFSFTTSENSETSRRYFEIAKNLEIFATLYKEVNTYYVDEVNPNELIKTGIDAMLKSLDPYTNYIPEDDIEDYRTMTTGEYGGIGSVIGRRNGKNIIIMPYKDFPAEKSGLKIADEIISIDGINVEDKNTEEVSKLLKGQANTTLEIEVKRHDQDETIHLPIKREKITLKNVPFHGMLNEDVGYIKLSDFTTGAGKEVKSALKELKEQGAQKIVLDLRGNPGGLLNEAVNVSNVFIDKGLEVVSTKGKVQDWNKTYKALNSAADTEIPLAVLTSDRSASAAEIVSGVIQDYDRGVLIGERTFGKGLVQATRPLTYNSQLKVTTAKYYIPSGRCIQAIDYSHKVNGHAEKVPDSLKTAFSTRAGRVVYDGNGIAPDMTVEREELSPIAVSLMAKGLFFDYATEYYYENKDEKVVPKTYAISDQQYDEFKEWLSDKDYDYTTNAENTLEKLQKITATGRYDENVKTQLEALETAISHNKEKDLDTYSDEVRHLLAQEIVSRHFLSEGIIEASFKEDPDIAKAIDILNDQEAYQEVLTKK</sequence>
<dbReference type="Proteomes" id="UP001185092">
    <property type="component" value="Unassembled WGS sequence"/>
</dbReference>
<dbReference type="InterPro" id="IPR029045">
    <property type="entry name" value="ClpP/crotonase-like_dom_sf"/>
</dbReference>